<feature type="region of interest" description="Disordered" evidence="1">
    <location>
        <begin position="130"/>
        <end position="189"/>
    </location>
</feature>
<feature type="transmembrane region" description="Helical" evidence="2">
    <location>
        <begin position="100"/>
        <end position="124"/>
    </location>
</feature>
<feature type="compositionally biased region" description="Basic and acidic residues" evidence="1">
    <location>
        <begin position="170"/>
        <end position="189"/>
    </location>
</feature>
<keyword evidence="4" id="KW-1185">Reference proteome</keyword>
<keyword evidence="2" id="KW-0472">Membrane</keyword>
<evidence type="ECO:0000313" key="3">
    <source>
        <dbReference type="EMBL" id="MPC36256.1"/>
    </source>
</evidence>
<gene>
    <name evidence="3" type="ORF">E2C01_029708</name>
</gene>
<comment type="caution">
    <text evidence="3">The sequence shown here is derived from an EMBL/GenBank/DDBJ whole genome shotgun (WGS) entry which is preliminary data.</text>
</comment>
<proteinExistence type="predicted"/>
<dbReference type="Proteomes" id="UP000324222">
    <property type="component" value="Unassembled WGS sequence"/>
</dbReference>
<reference evidence="3 4" key="1">
    <citation type="submission" date="2019-05" db="EMBL/GenBank/DDBJ databases">
        <title>Another draft genome of Portunus trituberculatus and its Hox gene families provides insights of decapod evolution.</title>
        <authorList>
            <person name="Jeong J.-H."/>
            <person name="Song I."/>
            <person name="Kim S."/>
            <person name="Choi T."/>
            <person name="Kim D."/>
            <person name="Ryu S."/>
            <person name="Kim W."/>
        </authorList>
    </citation>
    <scope>NUCLEOTIDE SEQUENCE [LARGE SCALE GENOMIC DNA]</scope>
    <source>
        <tissue evidence="3">Muscle</tissue>
    </source>
</reference>
<dbReference type="EMBL" id="VSRR010003465">
    <property type="protein sequence ID" value="MPC36256.1"/>
    <property type="molecule type" value="Genomic_DNA"/>
</dbReference>
<evidence type="ECO:0000313" key="4">
    <source>
        <dbReference type="Proteomes" id="UP000324222"/>
    </source>
</evidence>
<feature type="compositionally biased region" description="Polar residues" evidence="1">
    <location>
        <begin position="149"/>
        <end position="165"/>
    </location>
</feature>
<keyword evidence="2" id="KW-0812">Transmembrane</keyword>
<evidence type="ECO:0000256" key="2">
    <source>
        <dbReference type="SAM" id="Phobius"/>
    </source>
</evidence>
<organism evidence="3 4">
    <name type="scientific">Portunus trituberculatus</name>
    <name type="common">Swimming crab</name>
    <name type="synonym">Neptunus trituberculatus</name>
    <dbReference type="NCBI Taxonomy" id="210409"/>
    <lineage>
        <taxon>Eukaryota</taxon>
        <taxon>Metazoa</taxon>
        <taxon>Ecdysozoa</taxon>
        <taxon>Arthropoda</taxon>
        <taxon>Crustacea</taxon>
        <taxon>Multicrustacea</taxon>
        <taxon>Malacostraca</taxon>
        <taxon>Eumalacostraca</taxon>
        <taxon>Eucarida</taxon>
        <taxon>Decapoda</taxon>
        <taxon>Pleocyemata</taxon>
        <taxon>Brachyura</taxon>
        <taxon>Eubrachyura</taxon>
        <taxon>Portunoidea</taxon>
        <taxon>Portunidae</taxon>
        <taxon>Portuninae</taxon>
        <taxon>Portunus</taxon>
    </lineage>
</organism>
<keyword evidence="2" id="KW-1133">Transmembrane helix</keyword>
<accession>A0A5B7ESY5</accession>
<protein>
    <submittedName>
        <fullName evidence="3">Uncharacterized protein</fullName>
    </submittedName>
</protein>
<dbReference type="AlphaFoldDB" id="A0A5B7ESY5"/>
<sequence length="189" mass="21272">MMVPTTLPSRPSFIFHLASHHLPPYNVRQASILNTCHHSYYLAPKRTLPIGPPLHTLPSCLSHWLSLLEGGQGVGETVSRHREDGQLLWPRREIAPVTLLFFRVTLLQVVVVVVMGSVYVVVVVRTNSASKPRNPGICPVKIPERSPRACQTSPRVTPPHLTSATAPLGVKEKQRERRKEEEKDERNKY</sequence>
<name>A0A5B7ESY5_PORTR</name>
<evidence type="ECO:0000256" key="1">
    <source>
        <dbReference type="SAM" id="MobiDB-lite"/>
    </source>
</evidence>